<keyword evidence="2" id="KW-0378">Hydrolase</keyword>
<keyword evidence="3" id="KW-1185">Reference proteome</keyword>
<dbReference type="GeneID" id="4462269"/>
<dbReference type="GO" id="GO:0006281">
    <property type="term" value="P:DNA repair"/>
    <property type="evidence" value="ECO:0007669"/>
    <property type="project" value="TreeGrafter"/>
</dbReference>
<dbReference type="InterPro" id="IPR036412">
    <property type="entry name" value="HAD-like_sf"/>
</dbReference>
<dbReference type="PANTHER" id="PTHR43434">
    <property type="entry name" value="PHOSPHOGLYCOLATE PHOSPHATASE"/>
    <property type="match status" value="1"/>
</dbReference>
<comment type="similarity">
    <text evidence="1">Belongs to the HAD-like hydrolase superfamily.</text>
</comment>
<dbReference type="AlphaFoldDB" id="A0B6U5"/>
<dbReference type="EMBL" id="CP000477">
    <property type="protein sequence ID" value="ABK14419.1"/>
    <property type="molecule type" value="Genomic_DNA"/>
</dbReference>
<protein>
    <submittedName>
        <fullName evidence="2">HAD-superfamily hydrolase, subfamily IA, variant 1</fullName>
    </submittedName>
</protein>
<organism evidence="2 3">
    <name type="scientific">Methanothrix thermoacetophila (strain DSM 6194 / JCM 14653 / NBRC 101360 / PT)</name>
    <name type="common">Methanosaeta thermophila</name>
    <dbReference type="NCBI Taxonomy" id="349307"/>
    <lineage>
        <taxon>Archaea</taxon>
        <taxon>Methanobacteriati</taxon>
        <taxon>Methanobacteriota</taxon>
        <taxon>Stenosarchaea group</taxon>
        <taxon>Methanomicrobia</taxon>
        <taxon>Methanotrichales</taxon>
        <taxon>Methanotrichaceae</taxon>
        <taxon>Methanothrix</taxon>
    </lineage>
</organism>
<gene>
    <name evidence="2" type="ordered locus">Mthe_0628</name>
</gene>
<dbReference type="InterPro" id="IPR006439">
    <property type="entry name" value="HAD-SF_hydro_IA"/>
</dbReference>
<dbReference type="InterPro" id="IPR023214">
    <property type="entry name" value="HAD_sf"/>
</dbReference>
<accession>A0B6U5</accession>
<dbReference type="STRING" id="349307.Mthe_0628"/>
<reference evidence="2 3" key="1">
    <citation type="submission" date="2006-10" db="EMBL/GenBank/DDBJ databases">
        <title>Complete sequence of Methanosaeta thermophila PT.</title>
        <authorList>
            <consortium name="US DOE Joint Genome Institute"/>
            <person name="Copeland A."/>
            <person name="Lucas S."/>
            <person name="Lapidus A."/>
            <person name="Barry K."/>
            <person name="Detter J.C."/>
            <person name="Glavina del Rio T."/>
            <person name="Hammon N."/>
            <person name="Israni S."/>
            <person name="Pitluck S."/>
            <person name="Chain P."/>
            <person name="Malfatti S."/>
            <person name="Shin M."/>
            <person name="Vergez L."/>
            <person name="Schmutz J."/>
            <person name="Larimer F."/>
            <person name="Land M."/>
            <person name="Hauser L."/>
            <person name="Kyrpides N."/>
            <person name="Kim E."/>
            <person name="Smith K.S."/>
            <person name="Ingram-Smith C."/>
            <person name="Richardson P."/>
        </authorList>
    </citation>
    <scope>NUCLEOTIDE SEQUENCE [LARGE SCALE GENOMIC DNA]</scope>
    <source>
        <strain evidence="3">DSM 6194 / JCM 14653 / NBRC 101360 / PT</strain>
    </source>
</reference>
<evidence type="ECO:0000313" key="2">
    <source>
        <dbReference type="EMBL" id="ABK14419.1"/>
    </source>
</evidence>
<dbReference type="HOGENOM" id="CLU_106706_0_0_2"/>
<dbReference type="InterPro" id="IPR050155">
    <property type="entry name" value="HAD-like_hydrolase_sf"/>
</dbReference>
<dbReference type="SUPFAM" id="SSF56784">
    <property type="entry name" value="HAD-like"/>
    <property type="match status" value="1"/>
</dbReference>
<evidence type="ECO:0000313" key="3">
    <source>
        <dbReference type="Proteomes" id="UP000000674"/>
    </source>
</evidence>
<dbReference type="KEGG" id="mtp:Mthe_0628"/>
<dbReference type="PROSITE" id="PS01228">
    <property type="entry name" value="COF_1"/>
    <property type="match status" value="1"/>
</dbReference>
<name>A0B6U5_METTP</name>
<sequence>MPEVISFDMDGTLVSPKYVDRVWMEGIPELYAKRHGVELDNAKEIVIGEYLKIGSDRLEWYDLGYWLEKFDLKIDKYELLEMYRSEIEVYPEVEEVLDSLRDAGYELVVTSNAAREFIEMELDGLMDRFSRVFSVTSDFRDVKKSPRSYILVCRALGRKPLEVLHIGDHYVYDYEAPIEAGLDALFLDRMGNRSGPEVVVDLREAADRILNGM</sequence>
<dbReference type="GO" id="GO:0005829">
    <property type="term" value="C:cytosol"/>
    <property type="evidence" value="ECO:0007669"/>
    <property type="project" value="TreeGrafter"/>
</dbReference>
<dbReference type="NCBIfam" id="TIGR01549">
    <property type="entry name" value="HAD-SF-IA-v1"/>
    <property type="match status" value="1"/>
</dbReference>
<evidence type="ECO:0000256" key="1">
    <source>
        <dbReference type="ARBA" id="ARBA00007958"/>
    </source>
</evidence>
<proteinExistence type="inferred from homology"/>
<dbReference type="PANTHER" id="PTHR43434:SF3">
    <property type="entry name" value="GMP_IMP NUCLEOTIDASE YRFG"/>
    <property type="match status" value="1"/>
</dbReference>
<dbReference type="Proteomes" id="UP000000674">
    <property type="component" value="Chromosome"/>
</dbReference>
<dbReference type="SFLD" id="SFLDS00003">
    <property type="entry name" value="Haloacid_Dehalogenase"/>
    <property type="match status" value="1"/>
</dbReference>
<dbReference type="GO" id="GO:0008967">
    <property type="term" value="F:phosphoglycolate phosphatase activity"/>
    <property type="evidence" value="ECO:0007669"/>
    <property type="project" value="TreeGrafter"/>
</dbReference>
<dbReference type="SFLD" id="SFLDG01129">
    <property type="entry name" value="C1.5:_HAD__Beta-PGM__Phosphata"/>
    <property type="match status" value="1"/>
</dbReference>
<dbReference type="Pfam" id="PF00702">
    <property type="entry name" value="Hydrolase"/>
    <property type="match status" value="1"/>
</dbReference>
<dbReference type="OrthoDB" id="31229at2157"/>
<dbReference type="RefSeq" id="WP_011695816.1">
    <property type="nucleotide sequence ID" value="NC_008553.1"/>
</dbReference>
<dbReference type="Gene3D" id="3.40.50.1000">
    <property type="entry name" value="HAD superfamily/HAD-like"/>
    <property type="match status" value="1"/>
</dbReference>